<dbReference type="Proteomes" id="UP000294930">
    <property type="component" value="Unassembled WGS sequence"/>
</dbReference>
<evidence type="ECO:0008006" key="4">
    <source>
        <dbReference type="Google" id="ProtNLM"/>
    </source>
</evidence>
<sequence length="229" mass="25728">MPKVNLKLVIALCMLFSFQLNAQVDNEKKSIPIPAEETKKKDSLPPDLKIKPNEKASITKGEKHISGIPYKSKVEVKELKNEFSMIDDNKLLNPGSIFEKRWNKTAVDQAIKPASMDDVFLGDFRVNGKFVNIICRDHQFPDGDRVRVYVNDDIIIPSLVLTSNYKSFNIPLVEGFNKVVFLALNQGESGPNTAEFQVYDDKGNLVSSKQWNLLTGVKATIVVTKEAEE</sequence>
<keyword evidence="1" id="KW-0732">Signal</keyword>
<gene>
    <name evidence="2" type="ORF">A8975_1048</name>
</gene>
<reference evidence="2 3" key="1">
    <citation type="submission" date="2019-03" db="EMBL/GenBank/DDBJ databases">
        <title>Genomic Encyclopedia of Type Strains, Phase III (KMG-III): the genomes of soil and plant-associated and newly described type strains.</title>
        <authorList>
            <person name="Whitman W."/>
        </authorList>
    </citation>
    <scope>NUCLEOTIDE SEQUENCE [LARGE SCALE GENOMIC DNA]</scope>
    <source>
        <strain evidence="2 3">CGMCC 1.10957</strain>
    </source>
</reference>
<evidence type="ECO:0000313" key="2">
    <source>
        <dbReference type="EMBL" id="TDY12285.1"/>
    </source>
</evidence>
<dbReference type="EMBL" id="SOQZ01000002">
    <property type="protein sequence ID" value="TDY12285.1"/>
    <property type="molecule type" value="Genomic_DNA"/>
</dbReference>
<dbReference type="RefSeq" id="WP_134198925.1">
    <property type="nucleotide sequence ID" value="NZ_SOQZ01000002.1"/>
</dbReference>
<comment type="caution">
    <text evidence="2">The sequence shown here is derived from an EMBL/GenBank/DDBJ whole genome shotgun (WGS) entry which is preliminary data.</text>
</comment>
<evidence type="ECO:0000256" key="1">
    <source>
        <dbReference type="SAM" id="SignalP"/>
    </source>
</evidence>
<accession>A0ABY2G5G1</accession>
<protein>
    <recommendedName>
        <fullName evidence="4">Secreted protein</fullName>
    </recommendedName>
</protein>
<feature type="chain" id="PRO_5047271806" description="Secreted protein" evidence="1">
    <location>
        <begin position="23"/>
        <end position="229"/>
    </location>
</feature>
<name>A0ABY2G5G1_9FLAO</name>
<evidence type="ECO:0000313" key="3">
    <source>
        <dbReference type="Proteomes" id="UP000294930"/>
    </source>
</evidence>
<proteinExistence type="predicted"/>
<feature type="signal peptide" evidence="1">
    <location>
        <begin position="1"/>
        <end position="22"/>
    </location>
</feature>
<keyword evidence="3" id="KW-1185">Reference proteome</keyword>
<organism evidence="2 3">
    <name type="scientific">Meridianimaribacter flavus</name>
    <dbReference type="NCBI Taxonomy" id="571115"/>
    <lineage>
        <taxon>Bacteria</taxon>
        <taxon>Pseudomonadati</taxon>
        <taxon>Bacteroidota</taxon>
        <taxon>Flavobacteriia</taxon>
        <taxon>Flavobacteriales</taxon>
        <taxon>Flavobacteriaceae</taxon>
        <taxon>Meridianimaribacter</taxon>
    </lineage>
</organism>